<dbReference type="Pfam" id="PF00092">
    <property type="entry name" value="VWA"/>
    <property type="match status" value="1"/>
</dbReference>
<dbReference type="InterPro" id="IPR002035">
    <property type="entry name" value="VWF_A"/>
</dbReference>
<sequence>MISLAAPWLLVLLPLPLLVWWLAPPHRKQEDALRFPFFRRMAEAAGAEPRSGAVVLSRPMIATLTAGLCWVLLVLALARPERVGAPITIETAARDIVLAIDISGSMDARDFATPDGPAIQRLDGVRAVLRDFVAGRDGDRMALIVFGTAAYLQTPLTDDLDTVTALLDRTEVGMAGPHTAIGDAIGLSIRTFESSDIDQRLLILLSDGSDTASRMSPINAAEIAAGAGVEIFTIGVGDPETTGENRVDLATLQDIADRTGGTYFFAEDSAALTAVYDRIDALAPRETETLSFRPRQSLAWLPMALAALIGLGAILALMGRGRYRRRATTRSSPARDAGPGAETS</sequence>
<dbReference type="RefSeq" id="WP_119838667.1">
    <property type="nucleotide sequence ID" value="NZ_CP060436.1"/>
</dbReference>
<dbReference type="OrthoDB" id="6206554at2"/>
<dbReference type="AlphaFoldDB" id="A0A418SIC8"/>
<organism evidence="1 2">
    <name type="scientific">Pseudooceanicola algae</name>
    <dbReference type="NCBI Taxonomy" id="1537215"/>
    <lineage>
        <taxon>Bacteria</taxon>
        <taxon>Pseudomonadati</taxon>
        <taxon>Pseudomonadota</taxon>
        <taxon>Alphaproteobacteria</taxon>
        <taxon>Rhodobacterales</taxon>
        <taxon>Paracoccaceae</taxon>
        <taxon>Pseudooceanicola</taxon>
    </lineage>
</organism>
<dbReference type="InterPro" id="IPR050768">
    <property type="entry name" value="UPF0353/GerABKA_families"/>
</dbReference>
<dbReference type="Proteomes" id="UP000283786">
    <property type="component" value="Chromosome"/>
</dbReference>
<dbReference type="SUPFAM" id="SSF53300">
    <property type="entry name" value="vWA-like"/>
    <property type="match status" value="1"/>
</dbReference>
<gene>
    <name evidence="1" type="ORF">PSAL_001950</name>
</gene>
<dbReference type="SMART" id="SM00327">
    <property type="entry name" value="VWA"/>
    <property type="match status" value="1"/>
</dbReference>
<protein>
    <submittedName>
        <fullName evidence="1">Uncharacterized protein</fullName>
    </submittedName>
</protein>
<dbReference type="InterPro" id="IPR036465">
    <property type="entry name" value="vWFA_dom_sf"/>
</dbReference>
<evidence type="ECO:0000313" key="2">
    <source>
        <dbReference type="Proteomes" id="UP000283786"/>
    </source>
</evidence>
<dbReference type="PANTHER" id="PTHR22550:SF18">
    <property type="entry name" value="VWFA DOMAIN-CONTAINING PROTEIN"/>
    <property type="match status" value="1"/>
</dbReference>
<dbReference type="PROSITE" id="PS50234">
    <property type="entry name" value="VWFA"/>
    <property type="match status" value="1"/>
</dbReference>
<dbReference type="KEGG" id="palw:PSAL_001950"/>
<reference evidence="1 2" key="1">
    <citation type="submission" date="2020-08" db="EMBL/GenBank/DDBJ databases">
        <title>Genome sequence of Rhodobacteraceae bacterium Lw-13e.</title>
        <authorList>
            <person name="Poehlein A."/>
            <person name="Wolter L."/>
            <person name="Daniel R."/>
            <person name="Brinkhoff T."/>
        </authorList>
    </citation>
    <scope>NUCLEOTIDE SEQUENCE [LARGE SCALE GENOMIC DNA]</scope>
    <source>
        <strain evidence="1 2">Lw-13e</strain>
    </source>
</reference>
<accession>A0A418SIC8</accession>
<dbReference type="EMBL" id="CP060436">
    <property type="protein sequence ID" value="QPM88992.1"/>
    <property type="molecule type" value="Genomic_DNA"/>
</dbReference>
<dbReference type="PANTHER" id="PTHR22550">
    <property type="entry name" value="SPORE GERMINATION PROTEIN"/>
    <property type="match status" value="1"/>
</dbReference>
<proteinExistence type="predicted"/>
<name>A0A418SIC8_9RHOB</name>
<evidence type="ECO:0000313" key="1">
    <source>
        <dbReference type="EMBL" id="QPM88992.1"/>
    </source>
</evidence>
<keyword evidence="2" id="KW-1185">Reference proteome</keyword>
<dbReference type="Gene3D" id="3.40.50.410">
    <property type="entry name" value="von Willebrand factor, type A domain"/>
    <property type="match status" value="1"/>
</dbReference>